<dbReference type="AlphaFoldDB" id="A0A4Y2M0B2"/>
<keyword evidence="4" id="KW-1185">Reference proteome</keyword>
<protein>
    <submittedName>
        <fullName evidence="3">Uncharacterized protein</fullName>
    </submittedName>
</protein>
<name>A0A4Y2M0B2_ARAVE</name>
<evidence type="ECO:0000313" key="4">
    <source>
        <dbReference type="Proteomes" id="UP000499080"/>
    </source>
</evidence>
<organism evidence="3 4">
    <name type="scientific">Araneus ventricosus</name>
    <name type="common">Orbweaver spider</name>
    <name type="synonym">Epeira ventricosa</name>
    <dbReference type="NCBI Taxonomy" id="182803"/>
    <lineage>
        <taxon>Eukaryota</taxon>
        <taxon>Metazoa</taxon>
        <taxon>Ecdysozoa</taxon>
        <taxon>Arthropoda</taxon>
        <taxon>Chelicerata</taxon>
        <taxon>Arachnida</taxon>
        <taxon>Araneae</taxon>
        <taxon>Araneomorphae</taxon>
        <taxon>Entelegynae</taxon>
        <taxon>Araneoidea</taxon>
        <taxon>Araneidae</taxon>
        <taxon>Araneus</taxon>
    </lineage>
</organism>
<feature type="transmembrane region" description="Helical" evidence="1">
    <location>
        <begin position="92"/>
        <end position="111"/>
    </location>
</feature>
<evidence type="ECO:0000313" key="3">
    <source>
        <dbReference type="EMBL" id="GBN19833.1"/>
    </source>
</evidence>
<sequence>MFKLIFILGYVLNDKEISILFSFMVDFLWLTLPIVALVISADSVQQKINTVRDTSRTTGNNYQEQMDSNTNLNNDRPLVLTGWGMFTIRKPLLLSLAAWLFTYGVIVTQHFSPSSN</sequence>
<accession>A0A4Y2M0B2</accession>
<dbReference type="OrthoDB" id="6467948at2759"/>
<dbReference type="Proteomes" id="UP000499080">
    <property type="component" value="Unassembled WGS sequence"/>
</dbReference>
<reference evidence="3 4" key="1">
    <citation type="journal article" date="2019" name="Sci. Rep.">
        <title>Orb-weaving spider Araneus ventricosus genome elucidates the spidroin gene catalogue.</title>
        <authorList>
            <person name="Kono N."/>
            <person name="Nakamura H."/>
            <person name="Ohtoshi R."/>
            <person name="Moran D.A.P."/>
            <person name="Shinohara A."/>
            <person name="Yoshida Y."/>
            <person name="Fujiwara M."/>
            <person name="Mori M."/>
            <person name="Tomita M."/>
            <person name="Arakawa K."/>
        </authorList>
    </citation>
    <scope>NUCLEOTIDE SEQUENCE [LARGE SCALE GENOMIC DNA]</scope>
</reference>
<comment type="caution">
    <text evidence="3">The sequence shown here is derived from an EMBL/GenBank/DDBJ whole genome shotgun (WGS) entry which is preliminary data.</text>
</comment>
<evidence type="ECO:0000313" key="2">
    <source>
        <dbReference type="EMBL" id="GBN19790.1"/>
    </source>
</evidence>
<evidence type="ECO:0000256" key="1">
    <source>
        <dbReference type="SAM" id="Phobius"/>
    </source>
</evidence>
<feature type="transmembrane region" description="Helical" evidence="1">
    <location>
        <begin position="20"/>
        <end position="39"/>
    </location>
</feature>
<dbReference type="EMBL" id="BGPR01006524">
    <property type="protein sequence ID" value="GBN19790.1"/>
    <property type="molecule type" value="Genomic_DNA"/>
</dbReference>
<gene>
    <name evidence="2" type="ORF">AVEN_13074_1</name>
    <name evidence="3" type="ORF">AVEN_212731_1</name>
</gene>
<proteinExistence type="predicted"/>
<dbReference type="EMBL" id="BGPR01006530">
    <property type="protein sequence ID" value="GBN19833.1"/>
    <property type="molecule type" value="Genomic_DNA"/>
</dbReference>
<keyword evidence="1" id="KW-1133">Transmembrane helix</keyword>
<keyword evidence="1" id="KW-0812">Transmembrane</keyword>
<keyword evidence="1" id="KW-0472">Membrane</keyword>